<dbReference type="GO" id="GO:0007191">
    <property type="term" value="P:adenylate cyclase-activating dopamine receptor signaling pathway"/>
    <property type="evidence" value="ECO:0007669"/>
    <property type="project" value="TreeGrafter"/>
</dbReference>
<evidence type="ECO:0000256" key="9">
    <source>
        <dbReference type="RuleBase" id="RU369121"/>
    </source>
</evidence>
<dbReference type="GO" id="GO:0001664">
    <property type="term" value="F:G protein-coupled receptor binding"/>
    <property type="evidence" value="ECO:0007669"/>
    <property type="project" value="TreeGrafter"/>
</dbReference>
<feature type="binding site" evidence="7">
    <location>
        <begin position="44"/>
        <end position="49"/>
    </location>
    <ligand>
        <name>GTP</name>
        <dbReference type="ChEBI" id="CHEBI:37565"/>
    </ligand>
</feature>
<dbReference type="PANTHER" id="PTHR10218:SF367">
    <property type="entry name" value="GUANINE NUCLEOTIDE-BINDING PROTEIN G(F) SUBUNIT ALPHA"/>
    <property type="match status" value="1"/>
</dbReference>
<organism evidence="10 11">
    <name type="scientific">Euroglyphus maynei</name>
    <name type="common">Mayne's house dust mite</name>
    <dbReference type="NCBI Taxonomy" id="6958"/>
    <lineage>
        <taxon>Eukaryota</taxon>
        <taxon>Metazoa</taxon>
        <taxon>Ecdysozoa</taxon>
        <taxon>Arthropoda</taxon>
        <taxon>Chelicerata</taxon>
        <taxon>Arachnida</taxon>
        <taxon>Acari</taxon>
        <taxon>Acariformes</taxon>
        <taxon>Sarcoptiformes</taxon>
        <taxon>Astigmata</taxon>
        <taxon>Psoroptidia</taxon>
        <taxon>Analgoidea</taxon>
        <taxon>Pyroglyphidae</taxon>
        <taxon>Pyroglyphinae</taxon>
        <taxon>Euroglyphus</taxon>
    </lineage>
</organism>
<dbReference type="InterPro" id="IPR011025">
    <property type="entry name" value="GproteinA_insert"/>
</dbReference>
<dbReference type="PANTHER" id="PTHR10218">
    <property type="entry name" value="GTP-BINDING PROTEIN ALPHA SUBUNIT"/>
    <property type="match status" value="1"/>
</dbReference>
<sequence length="157" mass="18371">MMNCLSCFESDPQIKRSKNLDKNLKEWNRRESKVIKMLLLGAGESGKTTIIKQMKILHIKGFTPEERLEKVQEIKENVFESIKELTSNMEYLDPPIQLANPENQDSLDFIKHLDTAQIKIYDYPDEFFEHTKRLWSDPGIQACYLRSNEFSLIDSAK</sequence>
<dbReference type="GO" id="GO:0005525">
    <property type="term" value="F:GTP binding"/>
    <property type="evidence" value="ECO:0007669"/>
    <property type="project" value="UniProtKB-UniRule"/>
</dbReference>
<dbReference type="AlphaFoldDB" id="A0A1Y3BBM8"/>
<keyword evidence="9" id="KW-1003">Cell membrane</keyword>
<dbReference type="InterPro" id="IPR027417">
    <property type="entry name" value="P-loop_NTPase"/>
</dbReference>
<dbReference type="GO" id="GO:0005737">
    <property type="term" value="C:cytoplasm"/>
    <property type="evidence" value="ECO:0007669"/>
    <property type="project" value="TreeGrafter"/>
</dbReference>
<keyword evidence="9" id="KW-0472">Membrane</keyword>
<comment type="similarity">
    <text evidence="1 9">Belongs to the G-alpha family. G(s) subfamily.</text>
</comment>
<comment type="caution">
    <text evidence="10">The sequence shown here is derived from an EMBL/GenBank/DDBJ whole genome shotgun (WGS) entry which is preliminary data.</text>
</comment>
<dbReference type="EMBL" id="MUJZ01032573">
    <property type="protein sequence ID" value="OTF77434.1"/>
    <property type="molecule type" value="Genomic_DNA"/>
</dbReference>
<dbReference type="SUPFAM" id="SSF52540">
    <property type="entry name" value="P-loop containing nucleoside triphosphate hydrolases"/>
    <property type="match status" value="1"/>
</dbReference>
<comment type="function">
    <text evidence="9">Guanine nucleotide-binding proteins (G proteins) function as transducers in numerous signaling pathways controlled by G protein-coupled receptors (GPCRs).</text>
</comment>
<dbReference type="Gene3D" id="1.10.400.10">
    <property type="entry name" value="GI Alpha 1, domain 2-like"/>
    <property type="match status" value="1"/>
</dbReference>
<dbReference type="GO" id="GO:0046872">
    <property type="term" value="F:metal ion binding"/>
    <property type="evidence" value="ECO:0007669"/>
    <property type="project" value="UniProtKB-UniRule"/>
</dbReference>
<evidence type="ECO:0000256" key="4">
    <source>
        <dbReference type="ARBA" id="ARBA00022842"/>
    </source>
</evidence>
<gene>
    <name evidence="10" type="ORF">BLA29_006391</name>
</gene>
<keyword evidence="4 8" id="KW-0460">Magnesium</keyword>
<dbReference type="SMART" id="SM00275">
    <property type="entry name" value="G_alpha"/>
    <property type="match status" value="1"/>
</dbReference>
<dbReference type="PRINTS" id="PR00443">
    <property type="entry name" value="GPROTEINAS"/>
</dbReference>
<dbReference type="InterPro" id="IPR000367">
    <property type="entry name" value="Gprotein_alpha_S"/>
</dbReference>
<evidence type="ECO:0000313" key="10">
    <source>
        <dbReference type="EMBL" id="OTF77434.1"/>
    </source>
</evidence>
<evidence type="ECO:0000256" key="5">
    <source>
        <dbReference type="ARBA" id="ARBA00023134"/>
    </source>
</evidence>
<keyword evidence="6 9" id="KW-0807">Transducer</keyword>
<feature type="binding site" evidence="8">
    <location>
        <position position="48"/>
    </location>
    <ligand>
        <name>Mg(2+)</name>
        <dbReference type="ChEBI" id="CHEBI:18420"/>
    </ligand>
</feature>
<evidence type="ECO:0000256" key="6">
    <source>
        <dbReference type="ARBA" id="ARBA00023224"/>
    </source>
</evidence>
<feature type="binding site" evidence="7">
    <location>
        <begin position="154"/>
        <end position="155"/>
    </location>
    <ligand>
        <name>GTP</name>
        <dbReference type="ChEBI" id="CHEBI:37565"/>
    </ligand>
</feature>
<evidence type="ECO:0000256" key="2">
    <source>
        <dbReference type="ARBA" id="ARBA00022723"/>
    </source>
</evidence>
<dbReference type="OrthoDB" id="5817230at2759"/>
<dbReference type="PROSITE" id="PS51882">
    <property type="entry name" value="G_ALPHA"/>
    <property type="match status" value="1"/>
</dbReference>
<dbReference type="SUPFAM" id="SSF47895">
    <property type="entry name" value="Transducin (alpha subunit), insertion domain"/>
    <property type="match status" value="1"/>
</dbReference>
<evidence type="ECO:0000313" key="11">
    <source>
        <dbReference type="Proteomes" id="UP000194236"/>
    </source>
</evidence>
<keyword evidence="5 7" id="KW-0342">GTP-binding</keyword>
<proteinExistence type="inferred from homology"/>
<comment type="subcellular location">
    <subcellularLocation>
        <location evidence="9">Cell membrane</location>
    </subcellularLocation>
</comment>
<comment type="subunit">
    <text evidence="9">G proteins are composed of 3 units; alpha, beta and gamma. The alpha chain contains the guanine nucleotide binding site.</text>
</comment>
<dbReference type="GO" id="GO:0007606">
    <property type="term" value="P:sensory perception of chemical stimulus"/>
    <property type="evidence" value="ECO:0007669"/>
    <property type="project" value="TreeGrafter"/>
</dbReference>
<protein>
    <recommendedName>
        <fullName evidence="9">Guanine nucleotide-binding protein G(s) subunit alpha</fullName>
    </recommendedName>
    <alternativeName>
        <fullName evidence="9">Adenylate cyclase-stimulating G alpha protein</fullName>
    </alternativeName>
</protein>
<dbReference type="Proteomes" id="UP000194236">
    <property type="component" value="Unassembled WGS sequence"/>
</dbReference>
<keyword evidence="2 8" id="KW-0479">Metal-binding</keyword>
<accession>A0A1Y3BBM8</accession>
<dbReference type="Pfam" id="PF00503">
    <property type="entry name" value="G-alpha"/>
    <property type="match status" value="1"/>
</dbReference>
<name>A0A1Y3BBM8_EURMA</name>
<keyword evidence="3 7" id="KW-0547">Nucleotide-binding</keyword>
<dbReference type="GO" id="GO:0031683">
    <property type="term" value="F:G-protein beta/gamma-subunit complex binding"/>
    <property type="evidence" value="ECO:0007669"/>
    <property type="project" value="UniProtKB-UniRule"/>
</dbReference>
<reference evidence="10 11" key="1">
    <citation type="submission" date="2017-03" db="EMBL/GenBank/DDBJ databases">
        <title>Genome Survey of Euroglyphus maynei.</title>
        <authorList>
            <person name="Arlian L.G."/>
            <person name="Morgan M.S."/>
            <person name="Rider S.D."/>
        </authorList>
    </citation>
    <scope>NUCLEOTIDE SEQUENCE [LARGE SCALE GENOMIC DNA]</scope>
    <source>
        <strain evidence="10">Arlian Lab</strain>
        <tissue evidence="10">Whole body</tissue>
    </source>
</reference>
<evidence type="ECO:0000256" key="7">
    <source>
        <dbReference type="PIRSR" id="PIRSR601019-1"/>
    </source>
</evidence>
<keyword evidence="11" id="KW-1185">Reference proteome</keyword>
<dbReference type="GO" id="GO:0005834">
    <property type="term" value="C:heterotrimeric G-protein complex"/>
    <property type="evidence" value="ECO:0007669"/>
    <property type="project" value="UniProtKB-UniRule"/>
</dbReference>
<dbReference type="GO" id="GO:0003924">
    <property type="term" value="F:GTPase activity"/>
    <property type="evidence" value="ECO:0007669"/>
    <property type="project" value="UniProtKB-UniRule"/>
</dbReference>
<dbReference type="InterPro" id="IPR001019">
    <property type="entry name" value="Gprotein_alpha_su"/>
</dbReference>
<evidence type="ECO:0000256" key="1">
    <source>
        <dbReference type="ARBA" id="ARBA00007172"/>
    </source>
</evidence>
<evidence type="ECO:0000256" key="3">
    <source>
        <dbReference type="ARBA" id="ARBA00022741"/>
    </source>
</evidence>
<evidence type="ECO:0000256" key="8">
    <source>
        <dbReference type="PIRSR" id="PIRSR601019-2"/>
    </source>
</evidence>